<name>A0ABV4IDP1_9BURK</name>
<evidence type="ECO:0000313" key="1">
    <source>
        <dbReference type="EMBL" id="MEZ2739965.1"/>
    </source>
</evidence>
<dbReference type="Gene3D" id="3.30.70.2970">
    <property type="entry name" value="Protein of unknown function (DUF541), domain 2"/>
    <property type="match status" value="1"/>
</dbReference>
<dbReference type="RefSeq" id="WP_313603039.1">
    <property type="nucleotide sequence ID" value="NZ_DAMCKS010000003.1"/>
</dbReference>
<dbReference type="Proteomes" id="UP001567350">
    <property type="component" value="Unassembled WGS sequence"/>
</dbReference>
<dbReference type="InterPro" id="IPR007497">
    <property type="entry name" value="SIMPL/DUF541"/>
</dbReference>
<dbReference type="InterPro" id="IPR052022">
    <property type="entry name" value="26kDa_periplasmic_antigen"/>
</dbReference>
<evidence type="ECO:0000313" key="2">
    <source>
        <dbReference type="Proteomes" id="UP001567350"/>
    </source>
</evidence>
<protein>
    <submittedName>
        <fullName evidence="1">SIMPL domain-containing protein</fullName>
    </submittedName>
</protein>
<gene>
    <name evidence="1" type="ORF">ACBP88_11000</name>
</gene>
<dbReference type="Pfam" id="PF04402">
    <property type="entry name" value="SIMPL"/>
    <property type="match status" value="1"/>
</dbReference>
<dbReference type="EMBL" id="JBGJLR010000011">
    <property type="protein sequence ID" value="MEZ2739965.1"/>
    <property type="molecule type" value="Genomic_DNA"/>
</dbReference>
<comment type="caution">
    <text evidence="1">The sequence shown here is derived from an EMBL/GenBank/DDBJ whole genome shotgun (WGS) entry which is preliminary data.</text>
</comment>
<proteinExistence type="predicted"/>
<dbReference type="PANTHER" id="PTHR34387:SF1">
    <property type="entry name" value="PERIPLASMIC IMMUNOGENIC PROTEIN"/>
    <property type="match status" value="1"/>
</dbReference>
<reference evidence="1 2" key="1">
    <citation type="submission" date="2024-08" db="EMBL/GenBank/DDBJ databases">
        <authorList>
            <person name="Feng Z."/>
            <person name="Ronholm J."/>
        </authorList>
    </citation>
    <scope>NUCLEOTIDE SEQUENCE [LARGE SCALE GENOMIC DNA]</scope>
    <source>
        <strain evidence="1 2">4-AB0-8</strain>
    </source>
</reference>
<keyword evidence="2" id="KW-1185">Reference proteome</keyword>
<accession>A0ABV4IDP1</accession>
<dbReference type="Gene3D" id="3.30.110.170">
    <property type="entry name" value="Protein of unknown function (DUF541), domain 1"/>
    <property type="match status" value="1"/>
</dbReference>
<sequence length="249" mass="26854">MQFHRKSAHFLRHSLVVGGLVAGAVASVGTAYAQAPEVLRNVVQLSASGQVEVSQDWLQMNLSATRDGNDAAAVQKQLQQVVDAAMRSLKPQASGQAMQVRSGSFGVYPRHGNDGKIKGWQGRAEMVVEGKDFARISEAAAQVKDMTVSSMGFGLSREGREKVQEQAQSQAIESFKQRASTLAKQFGFHSYTLREVSVNSQDGFYAPRMQQRANVALAATAKMEMADPVPVEAGKEQVTVNVSGSVQLQ</sequence>
<dbReference type="PANTHER" id="PTHR34387">
    <property type="entry name" value="SLR1258 PROTEIN"/>
    <property type="match status" value="1"/>
</dbReference>
<organism evidence="1 2">
    <name type="scientific">Comamonas jiangduensis</name>
    <dbReference type="NCBI Taxonomy" id="1194168"/>
    <lineage>
        <taxon>Bacteria</taxon>
        <taxon>Pseudomonadati</taxon>
        <taxon>Pseudomonadota</taxon>
        <taxon>Betaproteobacteria</taxon>
        <taxon>Burkholderiales</taxon>
        <taxon>Comamonadaceae</taxon>
        <taxon>Comamonas</taxon>
    </lineage>
</organism>